<dbReference type="NCBIfam" id="NF009170">
    <property type="entry name" value="PRK12517.1"/>
    <property type="match status" value="1"/>
</dbReference>
<dbReference type="PANTHER" id="PTHR43133:SF51">
    <property type="entry name" value="RNA POLYMERASE SIGMA FACTOR"/>
    <property type="match status" value="1"/>
</dbReference>
<gene>
    <name evidence="9" type="ORF">ABR69_08065</name>
</gene>
<dbReference type="InterPro" id="IPR039425">
    <property type="entry name" value="RNA_pol_sigma-70-like"/>
</dbReference>
<dbReference type="Pfam" id="PF04542">
    <property type="entry name" value="Sigma70_r2"/>
    <property type="match status" value="1"/>
</dbReference>
<name>A0A0R2SF27_9GAMM</name>
<keyword evidence="5 6" id="KW-0804">Transcription</keyword>
<feature type="domain" description="RNA polymerase sigma-70 region 2" evidence="7">
    <location>
        <begin position="24"/>
        <end position="87"/>
    </location>
</feature>
<protein>
    <recommendedName>
        <fullName evidence="6">RNA polymerase sigma factor</fullName>
    </recommendedName>
</protein>
<comment type="caution">
    <text evidence="9">The sequence shown here is derived from an EMBL/GenBank/DDBJ whole genome shotgun (WGS) entry which is preliminary data.</text>
</comment>
<reference evidence="9 10" key="1">
    <citation type="submission" date="2015-10" db="EMBL/GenBank/DDBJ databases">
        <title>Metagenome-Assembled Genomes uncover a global brackish microbiome.</title>
        <authorList>
            <person name="Hugerth L.W."/>
            <person name="Larsson J."/>
            <person name="Alneberg J."/>
            <person name="Lindh M.V."/>
            <person name="Legrand C."/>
            <person name="Pinhassi J."/>
            <person name="Andersson A.F."/>
        </authorList>
    </citation>
    <scope>NUCLEOTIDE SEQUENCE [LARGE SCALE GENOMIC DNA]</scope>
    <source>
        <strain evidence="9">BACL4 MAG-120507-bin80</strain>
    </source>
</reference>
<organism evidence="9 10">
    <name type="scientific">OM182 bacterium BACL3 MAG-120507-bin80</name>
    <dbReference type="NCBI Taxonomy" id="1655577"/>
    <lineage>
        <taxon>Bacteria</taxon>
        <taxon>Pseudomonadati</taxon>
        <taxon>Pseudomonadota</taxon>
        <taxon>Gammaproteobacteria</taxon>
        <taxon>OMG group</taxon>
        <taxon>OM182 clade</taxon>
    </lineage>
</organism>
<dbReference type="Gene3D" id="1.10.10.10">
    <property type="entry name" value="Winged helix-like DNA-binding domain superfamily/Winged helix DNA-binding domain"/>
    <property type="match status" value="1"/>
</dbReference>
<dbReference type="InterPro" id="IPR007627">
    <property type="entry name" value="RNA_pol_sigma70_r2"/>
</dbReference>
<evidence type="ECO:0000256" key="2">
    <source>
        <dbReference type="ARBA" id="ARBA00023015"/>
    </source>
</evidence>
<proteinExistence type="inferred from homology"/>
<evidence type="ECO:0000256" key="3">
    <source>
        <dbReference type="ARBA" id="ARBA00023082"/>
    </source>
</evidence>
<keyword evidence="2 6" id="KW-0805">Transcription regulation</keyword>
<dbReference type="Proteomes" id="UP000051934">
    <property type="component" value="Unassembled WGS sequence"/>
</dbReference>
<dbReference type="Pfam" id="PF08281">
    <property type="entry name" value="Sigma70_r4_2"/>
    <property type="match status" value="1"/>
</dbReference>
<comment type="similarity">
    <text evidence="1 6">Belongs to the sigma-70 factor family. ECF subfamily.</text>
</comment>
<dbReference type="InterPro" id="IPR014284">
    <property type="entry name" value="RNA_pol_sigma-70_dom"/>
</dbReference>
<sequence length="187" mass="21940">MAEAKTHKIDSKADLSRRARYEKLVASLYQDVYRYGFWLCKSQPLAEDLVQETFLRAWRSLDSLKNDNAAKAWLFTILRRENARLYERYRPVLVDVDEQVIVEKDSIEPDNKMERRWLLDAMNRLEKDYREPLLLQIIGGFSGKEIALILDINSNTVMTRLFRARSKVINQLASKPGKISSQLFEIK</sequence>
<dbReference type="GO" id="GO:0016987">
    <property type="term" value="F:sigma factor activity"/>
    <property type="evidence" value="ECO:0007669"/>
    <property type="project" value="UniProtKB-KW"/>
</dbReference>
<dbReference type="CDD" id="cd06171">
    <property type="entry name" value="Sigma70_r4"/>
    <property type="match status" value="1"/>
</dbReference>
<dbReference type="PANTHER" id="PTHR43133">
    <property type="entry name" value="RNA POLYMERASE ECF-TYPE SIGMA FACTO"/>
    <property type="match status" value="1"/>
</dbReference>
<feature type="domain" description="RNA polymerase sigma factor 70 region 4 type 2" evidence="8">
    <location>
        <begin position="116"/>
        <end position="167"/>
    </location>
</feature>
<dbReference type="NCBIfam" id="TIGR02937">
    <property type="entry name" value="sigma70-ECF"/>
    <property type="match status" value="1"/>
</dbReference>
<dbReference type="EMBL" id="LIBB01000006">
    <property type="protein sequence ID" value="KRO73366.1"/>
    <property type="molecule type" value="Genomic_DNA"/>
</dbReference>
<evidence type="ECO:0000256" key="5">
    <source>
        <dbReference type="ARBA" id="ARBA00023163"/>
    </source>
</evidence>
<dbReference type="InterPro" id="IPR013249">
    <property type="entry name" value="RNA_pol_sigma70_r4_t2"/>
</dbReference>
<dbReference type="SUPFAM" id="SSF88946">
    <property type="entry name" value="Sigma2 domain of RNA polymerase sigma factors"/>
    <property type="match status" value="1"/>
</dbReference>
<dbReference type="InterPro" id="IPR013324">
    <property type="entry name" value="RNA_pol_sigma_r3/r4-like"/>
</dbReference>
<evidence type="ECO:0000313" key="9">
    <source>
        <dbReference type="EMBL" id="KRO73366.1"/>
    </source>
</evidence>
<dbReference type="PROSITE" id="PS01063">
    <property type="entry name" value="SIGMA70_ECF"/>
    <property type="match status" value="1"/>
</dbReference>
<evidence type="ECO:0000256" key="4">
    <source>
        <dbReference type="ARBA" id="ARBA00023125"/>
    </source>
</evidence>
<evidence type="ECO:0000256" key="6">
    <source>
        <dbReference type="RuleBase" id="RU000716"/>
    </source>
</evidence>
<dbReference type="InterPro" id="IPR036388">
    <property type="entry name" value="WH-like_DNA-bd_sf"/>
</dbReference>
<dbReference type="InterPro" id="IPR013325">
    <property type="entry name" value="RNA_pol_sigma_r2"/>
</dbReference>
<accession>A0A0R2SF27</accession>
<evidence type="ECO:0000259" key="8">
    <source>
        <dbReference type="Pfam" id="PF08281"/>
    </source>
</evidence>
<dbReference type="InterPro" id="IPR000838">
    <property type="entry name" value="RNA_pol_sigma70_ECF_CS"/>
</dbReference>
<keyword evidence="4 6" id="KW-0238">DNA-binding</keyword>
<dbReference type="AlphaFoldDB" id="A0A0R2SF27"/>
<evidence type="ECO:0000256" key="1">
    <source>
        <dbReference type="ARBA" id="ARBA00010641"/>
    </source>
</evidence>
<dbReference type="GO" id="GO:0003677">
    <property type="term" value="F:DNA binding"/>
    <property type="evidence" value="ECO:0007669"/>
    <property type="project" value="UniProtKB-KW"/>
</dbReference>
<dbReference type="GO" id="GO:0006352">
    <property type="term" value="P:DNA-templated transcription initiation"/>
    <property type="evidence" value="ECO:0007669"/>
    <property type="project" value="InterPro"/>
</dbReference>
<evidence type="ECO:0000259" key="7">
    <source>
        <dbReference type="Pfam" id="PF04542"/>
    </source>
</evidence>
<dbReference type="SUPFAM" id="SSF88659">
    <property type="entry name" value="Sigma3 and sigma4 domains of RNA polymerase sigma factors"/>
    <property type="match status" value="1"/>
</dbReference>
<keyword evidence="3 6" id="KW-0731">Sigma factor</keyword>
<dbReference type="Gene3D" id="1.10.1740.10">
    <property type="match status" value="1"/>
</dbReference>
<evidence type="ECO:0000313" key="10">
    <source>
        <dbReference type="Proteomes" id="UP000051934"/>
    </source>
</evidence>